<dbReference type="AlphaFoldDB" id="A0A645JIV8"/>
<dbReference type="PANTHER" id="PTHR40447:SF1">
    <property type="entry name" value="ANAEROBIC SULFITE REDUCTASE SUBUNIT A"/>
    <property type="match status" value="1"/>
</dbReference>
<dbReference type="Pfam" id="PF17179">
    <property type="entry name" value="Fer4_22"/>
    <property type="match status" value="1"/>
</dbReference>
<protein>
    <submittedName>
        <fullName evidence="2">Anaerobic sulfite reductase subunit A</fullName>
    </submittedName>
</protein>
<dbReference type="SUPFAM" id="SSF46548">
    <property type="entry name" value="alpha-helical ferredoxin"/>
    <property type="match status" value="1"/>
</dbReference>
<evidence type="ECO:0000313" key="2">
    <source>
        <dbReference type="EMBL" id="MPN63366.1"/>
    </source>
</evidence>
<proteinExistence type="predicted"/>
<dbReference type="Gene3D" id="1.10.1060.10">
    <property type="entry name" value="Alpha-helical ferredoxin"/>
    <property type="match status" value="1"/>
</dbReference>
<dbReference type="PROSITE" id="PS00198">
    <property type="entry name" value="4FE4S_FER_1"/>
    <property type="match status" value="1"/>
</dbReference>
<organism evidence="2">
    <name type="scientific">bioreactor metagenome</name>
    <dbReference type="NCBI Taxonomy" id="1076179"/>
    <lineage>
        <taxon>unclassified sequences</taxon>
        <taxon>metagenomes</taxon>
        <taxon>ecological metagenomes</taxon>
    </lineage>
</organism>
<dbReference type="InterPro" id="IPR009051">
    <property type="entry name" value="Helical_ferredxn"/>
</dbReference>
<dbReference type="GO" id="GO:0051536">
    <property type="term" value="F:iron-sulfur cluster binding"/>
    <property type="evidence" value="ECO:0007669"/>
    <property type="project" value="InterPro"/>
</dbReference>
<dbReference type="InterPro" id="IPR017900">
    <property type="entry name" value="4Fe4S_Fe_S_CS"/>
</dbReference>
<dbReference type="EMBL" id="VSSQ01142678">
    <property type="protein sequence ID" value="MPN63366.1"/>
    <property type="molecule type" value="Genomic_DNA"/>
</dbReference>
<name>A0A645JIV8_9ZZZZ</name>
<dbReference type="PROSITE" id="PS51379">
    <property type="entry name" value="4FE4S_FER_2"/>
    <property type="match status" value="1"/>
</dbReference>
<evidence type="ECO:0000259" key="1">
    <source>
        <dbReference type="PROSITE" id="PS51379"/>
    </source>
</evidence>
<comment type="caution">
    <text evidence="2">The sequence shown here is derived from an EMBL/GenBank/DDBJ whole genome shotgun (WGS) entry which is preliminary data.</text>
</comment>
<gene>
    <name evidence="2" type="primary">asrA_11</name>
    <name evidence="2" type="ORF">SDC9_211124</name>
</gene>
<dbReference type="PANTHER" id="PTHR40447">
    <property type="entry name" value="ANAEROBIC SULFITE REDUCTASE SUBUNIT A"/>
    <property type="match status" value="1"/>
</dbReference>
<feature type="domain" description="4Fe-4S ferredoxin-type" evidence="1">
    <location>
        <begin position="55"/>
        <end position="83"/>
    </location>
</feature>
<dbReference type="InterPro" id="IPR017896">
    <property type="entry name" value="4Fe4S_Fe-S-bd"/>
</dbReference>
<reference evidence="2" key="1">
    <citation type="submission" date="2019-08" db="EMBL/GenBank/DDBJ databases">
        <authorList>
            <person name="Kucharzyk K."/>
            <person name="Murdoch R.W."/>
            <person name="Higgins S."/>
            <person name="Loffler F."/>
        </authorList>
    </citation>
    <scope>NUCLEOTIDE SEQUENCE</scope>
</reference>
<accession>A0A645JIV8</accession>
<sequence length="96" mass="11349">MQDVFYKENEKVGERRRVWASCQVDGYTDMAGGHSFRKKQGERIRFKVMHKIYDFNKRFGYDMCVGCGRCDDACPQYISFSQCIDKVKKVVNEEEK</sequence>